<comment type="similarity">
    <text evidence="3">Belongs to the RBT5 family.</text>
</comment>
<dbReference type="GO" id="GO:0005886">
    <property type="term" value="C:plasma membrane"/>
    <property type="evidence" value="ECO:0007669"/>
    <property type="project" value="UniProtKB-SubCell"/>
</dbReference>
<keyword evidence="12 15" id="KW-1015">Disulfide bond</keyword>
<evidence type="ECO:0000256" key="12">
    <source>
        <dbReference type="ARBA" id="ARBA00023157"/>
    </source>
</evidence>
<comment type="caution">
    <text evidence="15">Lacks conserved residue(s) required for the propagation of feature annotation.</text>
</comment>
<evidence type="ECO:0000256" key="6">
    <source>
        <dbReference type="ARBA" id="ARBA00022617"/>
    </source>
</evidence>
<dbReference type="PANTHER" id="PTHR37928:SF2">
    <property type="entry name" value="GPI ANCHORED CFEM DOMAIN PROTEIN (AFU_ORTHOLOGUE AFUA_6G10580)"/>
    <property type="match status" value="1"/>
</dbReference>
<evidence type="ECO:0000256" key="11">
    <source>
        <dbReference type="ARBA" id="ARBA00023136"/>
    </source>
</evidence>
<keyword evidence="13" id="KW-0325">Glycoprotein</keyword>
<evidence type="ECO:0000256" key="1">
    <source>
        <dbReference type="ARBA" id="ARBA00004609"/>
    </source>
</evidence>
<keyword evidence="10 15" id="KW-0408">Iron</keyword>
<comment type="subcellular location">
    <subcellularLocation>
        <location evidence="1">Cell membrane</location>
        <topology evidence="1">Lipid-anchor</topology>
        <topology evidence="1">GPI-anchor</topology>
    </subcellularLocation>
    <subcellularLocation>
        <location evidence="2">Secreted</location>
    </subcellularLocation>
</comment>
<feature type="domain" description="CFEM" evidence="18">
    <location>
        <begin position="1"/>
        <end position="109"/>
    </location>
</feature>
<dbReference type="VEuPathDB" id="FungiDB:EMCG_05500"/>
<evidence type="ECO:0000256" key="15">
    <source>
        <dbReference type="PROSITE-ProRule" id="PRU01356"/>
    </source>
</evidence>
<feature type="disulfide bond" evidence="15">
    <location>
        <begin position="48"/>
        <end position="81"/>
    </location>
</feature>
<dbReference type="InterPro" id="IPR051735">
    <property type="entry name" value="CFEM_domain"/>
</dbReference>
<feature type="region of interest" description="Disordered" evidence="16">
    <location>
        <begin position="95"/>
        <end position="173"/>
    </location>
</feature>
<feature type="chain" id="PRO_5012541381" description="CFEM domain-containing protein" evidence="17">
    <location>
        <begin position="18"/>
        <end position="199"/>
    </location>
</feature>
<keyword evidence="14" id="KW-0449">Lipoprotein</keyword>
<keyword evidence="9 17" id="KW-0732">Signal</keyword>
<feature type="binding site" description="axial binding residue" evidence="15">
    <location>
        <position position="43"/>
    </location>
    <ligand>
        <name>heme</name>
        <dbReference type="ChEBI" id="CHEBI:30413"/>
    </ligand>
    <ligandPart>
        <name>Fe</name>
        <dbReference type="ChEBI" id="CHEBI:18248"/>
    </ligandPart>
</feature>
<sequence>MRLSIAAVASLLALASAQGLAGLPNCAKTCATSAIPQECGLVDIKCICTATSFINAITCCVASSCSKEDQQKTINFAKGICGTVGVTNIPDSAVCSSGSGTPSPTPAPTPAPSSSGNGRGSGSGTGTGTGTVRTTPHPTTPTLTRTETTITTPTQRTSSQTSSSATRSPTPSAAAGNKIGVGAGAGAGLGLALGVLGML</sequence>
<keyword evidence="8 15" id="KW-0479">Metal-binding</keyword>
<keyword evidence="4" id="KW-1003">Cell membrane</keyword>
<dbReference type="STRING" id="73230.A0A2B7Z6S5"/>
<dbReference type="GO" id="GO:0005576">
    <property type="term" value="C:extracellular region"/>
    <property type="evidence" value="ECO:0007669"/>
    <property type="project" value="UniProtKB-SubCell"/>
</dbReference>
<dbReference type="PANTHER" id="PTHR37928">
    <property type="entry name" value="CFEM DOMAIN PROTEIN (AFU_ORTHOLOGUE AFUA_6G14090)"/>
    <property type="match status" value="1"/>
</dbReference>
<keyword evidence="20" id="KW-1185">Reference proteome</keyword>
<keyword evidence="7" id="KW-0336">GPI-anchor</keyword>
<evidence type="ECO:0000256" key="16">
    <source>
        <dbReference type="SAM" id="MobiDB-lite"/>
    </source>
</evidence>
<evidence type="ECO:0000256" key="13">
    <source>
        <dbReference type="ARBA" id="ARBA00023180"/>
    </source>
</evidence>
<evidence type="ECO:0000256" key="14">
    <source>
        <dbReference type="ARBA" id="ARBA00023288"/>
    </source>
</evidence>
<evidence type="ECO:0000256" key="5">
    <source>
        <dbReference type="ARBA" id="ARBA00022525"/>
    </source>
</evidence>
<dbReference type="SMART" id="SM00747">
    <property type="entry name" value="CFEM"/>
    <property type="match status" value="1"/>
</dbReference>
<dbReference type="Proteomes" id="UP000226031">
    <property type="component" value="Unassembled WGS sequence"/>
</dbReference>
<feature type="disulfide bond" evidence="15">
    <location>
        <begin position="39"/>
        <end position="46"/>
    </location>
</feature>
<dbReference type="GO" id="GO:0098552">
    <property type="term" value="C:side of membrane"/>
    <property type="evidence" value="ECO:0007669"/>
    <property type="project" value="UniProtKB-KW"/>
</dbReference>
<name>A0A2B7Z6S5_9EURO</name>
<protein>
    <recommendedName>
        <fullName evidence="18">CFEM domain-containing protein</fullName>
    </recommendedName>
</protein>
<comment type="caution">
    <text evidence="19">The sequence shown here is derived from an EMBL/GenBank/DDBJ whole genome shotgun (WGS) entry which is preliminary data.</text>
</comment>
<evidence type="ECO:0000256" key="10">
    <source>
        <dbReference type="ARBA" id="ARBA00023004"/>
    </source>
</evidence>
<evidence type="ECO:0000256" key="9">
    <source>
        <dbReference type="ARBA" id="ARBA00022729"/>
    </source>
</evidence>
<evidence type="ECO:0000259" key="18">
    <source>
        <dbReference type="PROSITE" id="PS52012"/>
    </source>
</evidence>
<dbReference type="EMBL" id="PDND01000295">
    <property type="protein sequence ID" value="PGH28939.1"/>
    <property type="molecule type" value="Genomic_DNA"/>
</dbReference>
<evidence type="ECO:0000256" key="3">
    <source>
        <dbReference type="ARBA" id="ARBA00010031"/>
    </source>
</evidence>
<dbReference type="AlphaFoldDB" id="A0A2B7Z6S5"/>
<dbReference type="PROSITE" id="PS52012">
    <property type="entry name" value="CFEM"/>
    <property type="match status" value="1"/>
</dbReference>
<evidence type="ECO:0000256" key="2">
    <source>
        <dbReference type="ARBA" id="ARBA00004613"/>
    </source>
</evidence>
<accession>A0A2B7Z6S5</accession>
<evidence type="ECO:0000256" key="17">
    <source>
        <dbReference type="SAM" id="SignalP"/>
    </source>
</evidence>
<gene>
    <name evidence="19" type="ORF">GX50_08325</name>
</gene>
<organism evidence="19 20">
    <name type="scientific">[Emmonsia] crescens</name>
    <dbReference type="NCBI Taxonomy" id="73230"/>
    <lineage>
        <taxon>Eukaryota</taxon>
        <taxon>Fungi</taxon>
        <taxon>Dikarya</taxon>
        <taxon>Ascomycota</taxon>
        <taxon>Pezizomycotina</taxon>
        <taxon>Eurotiomycetes</taxon>
        <taxon>Eurotiomycetidae</taxon>
        <taxon>Onygenales</taxon>
        <taxon>Ajellomycetaceae</taxon>
        <taxon>Emergomyces</taxon>
    </lineage>
</organism>
<feature type="compositionally biased region" description="Gly residues" evidence="16">
    <location>
        <begin position="117"/>
        <end position="129"/>
    </location>
</feature>
<evidence type="ECO:0000313" key="19">
    <source>
        <dbReference type="EMBL" id="PGH28939.1"/>
    </source>
</evidence>
<proteinExistence type="inferred from homology"/>
<evidence type="ECO:0000256" key="4">
    <source>
        <dbReference type="ARBA" id="ARBA00022475"/>
    </source>
</evidence>
<reference evidence="19 20" key="1">
    <citation type="submission" date="2017-10" db="EMBL/GenBank/DDBJ databases">
        <title>Comparative genomics in systemic dimorphic fungi from Ajellomycetaceae.</title>
        <authorList>
            <person name="Munoz J.F."/>
            <person name="Mcewen J.G."/>
            <person name="Clay O.K."/>
            <person name="Cuomo C.A."/>
        </authorList>
    </citation>
    <scope>NUCLEOTIDE SEQUENCE [LARGE SCALE GENOMIC DNA]</scope>
    <source>
        <strain evidence="19 20">UAMH4076</strain>
    </source>
</reference>
<evidence type="ECO:0000313" key="20">
    <source>
        <dbReference type="Proteomes" id="UP000226031"/>
    </source>
</evidence>
<feature type="compositionally biased region" description="Low complexity" evidence="16">
    <location>
        <begin position="130"/>
        <end position="173"/>
    </location>
</feature>
<keyword evidence="6 15" id="KW-0349">Heme</keyword>
<keyword evidence="11" id="KW-0472">Membrane</keyword>
<dbReference type="InterPro" id="IPR008427">
    <property type="entry name" value="Extracellular_membr_CFEM_dom"/>
</dbReference>
<evidence type="ECO:0000256" key="7">
    <source>
        <dbReference type="ARBA" id="ARBA00022622"/>
    </source>
</evidence>
<feature type="signal peptide" evidence="17">
    <location>
        <begin position="1"/>
        <end position="17"/>
    </location>
</feature>
<evidence type="ECO:0000256" key="8">
    <source>
        <dbReference type="ARBA" id="ARBA00022723"/>
    </source>
</evidence>
<dbReference type="Pfam" id="PF05730">
    <property type="entry name" value="CFEM"/>
    <property type="match status" value="1"/>
</dbReference>
<keyword evidence="5" id="KW-0964">Secreted</keyword>
<dbReference type="GO" id="GO:0046872">
    <property type="term" value="F:metal ion binding"/>
    <property type="evidence" value="ECO:0007669"/>
    <property type="project" value="UniProtKB-UniRule"/>
</dbReference>